<dbReference type="Gene3D" id="3.20.20.330">
    <property type="entry name" value="Homocysteine-binding-like domain"/>
    <property type="match status" value="1"/>
</dbReference>
<gene>
    <name evidence="9" type="ORF">SNE40_003989</name>
</gene>
<feature type="binding site" evidence="6 7">
    <location>
        <position position="224"/>
    </location>
    <ligand>
        <name>Zn(2+)</name>
        <dbReference type="ChEBI" id="CHEBI:29105"/>
    </ligand>
</feature>
<keyword evidence="3 6" id="KW-0479">Metal-binding</keyword>
<dbReference type="PANTHER" id="PTHR46015:SF1">
    <property type="entry name" value="HOMOCYSTEINE S-METHYLTRANSFERASE-LIKE ISOFORM 1"/>
    <property type="match status" value="1"/>
</dbReference>
<name>A0AAN8KF90_PATCE</name>
<evidence type="ECO:0000313" key="10">
    <source>
        <dbReference type="Proteomes" id="UP001347796"/>
    </source>
</evidence>
<evidence type="ECO:0000256" key="2">
    <source>
        <dbReference type="ARBA" id="ARBA00022679"/>
    </source>
</evidence>
<dbReference type="PIRSF" id="PIRSF037505">
    <property type="entry name" value="Betaine_HMT"/>
    <property type="match status" value="1"/>
</dbReference>
<keyword evidence="4 6" id="KW-0862">Zinc</keyword>
<evidence type="ECO:0000313" key="9">
    <source>
        <dbReference type="EMBL" id="KAK6192539.1"/>
    </source>
</evidence>
<keyword evidence="1 7" id="KW-0489">Methyltransferase</keyword>
<dbReference type="Proteomes" id="UP001347796">
    <property type="component" value="Unassembled WGS sequence"/>
</dbReference>
<dbReference type="FunFam" id="3.20.20.330:FF:000002">
    <property type="entry name" value="Homocysteine S-methyltransferase"/>
    <property type="match status" value="1"/>
</dbReference>
<reference evidence="9 10" key="1">
    <citation type="submission" date="2024-01" db="EMBL/GenBank/DDBJ databases">
        <title>The genome of the rayed Mediterranean limpet Patella caerulea (Linnaeus, 1758).</title>
        <authorList>
            <person name="Anh-Thu Weber A."/>
            <person name="Halstead-Nussloch G."/>
        </authorList>
    </citation>
    <scope>NUCLEOTIDE SEQUENCE [LARGE SCALE GENOMIC DNA]</scope>
    <source>
        <strain evidence="9">AATW-2023a</strain>
        <tissue evidence="9">Whole specimen</tissue>
    </source>
</reference>
<comment type="caution">
    <text evidence="9">The sequence shown here is derived from an EMBL/GenBank/DDBJ whole genome shotgun (WGS) entry which is preliminary data.</text>
</comment>
<organism evidence="9 10">
    <name type="scientific">Patella caerulea</name>
    <name type="common">Rayed Mediterranean limpet</name>
    <dbReference type="NCBI Taxonomy" id="87958"/>
    <lineage>
        <taxon>Eukaryota</taxon>
        <taxon>Metazoa</taxon>
        <taxon>Spiralia</taxon>
        <taxon>Lophotrochozoa</taxon>
        <taxon>Mollusca</taxon>
        <taxon>Gastropoda</taxon>
        <taxon>Patellogastropoda</taxon>
        <taxon>Patelloidea</taxon>
        <taxon>Patellidae</taxon>
        <taxon>Patella</taxon>
    </lineage>
</organism>
<proteinExistence type="predicted"/>
<dbReference type="InterPro" id="IPR017226">
    <property type="entry name" value="BHMT-like"/>
</dbReference>
<comment type="cofactor">
    <cofactor evidence="6">
        <name>Zn(2+)</name>
        <dbReference type="ChEBI" id="CHEBI:29105"/>
    </cofactor>
    <text evidence="6">Binds 1 zinc ion per subunit.</text>
</comment>
<comment type="pathway">
    <text evidence="5">Amino-acid biosynthesis; L-methionine biosynthesis via de novo pathway.</text>
</comment>
<evidence type="ECO:0000259" key="8">
    <source>
        <dbReference type="PROSITE" id="PS50970"/>
    </source>
</evidence>
<dbReference type="EMBL" id="JAZGQO010000002">
    <property type="protein sequence ID" value="KAK6192539.1"/>
    <property type="molecule type" value="Genomic_DNA"/>
</dbReference>
<dbReference type="Pfam" id="PF02574">
    <property type="entry name" value="S-methyl_trans"/>
    <property type="match status" value="1"/>
</dbReference>
<dbReference type="AlphaFoldDB" id="A0AAN8KF90"/>
<dbReference type="PROSITE" id="PS50970">
    <property type="entry name" value="HCY"/>
    <property type="match status" value="1"/>
</dbReference>
<feature type="domain" description="Hcy-binding" evidence="8">
    <location>
        <begin position="1"/>
        <end position="305"/>
    </location>
</feature>
<feature type="binding site" evidence="7">
    <location>
        <position position="291"/>
    </location>
    <ligand>
        <name>Zn(2+)</name>
        <dbReference type="ChEBI" id="CHEBI:29105"/>
    </ligand>
</feature>
<evidence type="ECO:0000256" key="4">
    <source>
        <dbReference type="ARBA" id="ARBA00022833"/>
    </source>
</evidence>
<accession>A0AAN8KF90</accession>
<keyword evidence="10" id="KW-1185">Reference proteome</keyword>
<sequence length="318" mass="34928">MAEDKTSVVILDGGSATQLVELGHTALHEDPLWSAKLIKTCPSDIKLIHKQFYEAGADICITCSYQASLDGYKQHCNIDKAHAIQLMKDSVHLAQGAAKETEAVTGRKCYVAGSVGPYGACLHDGSEYSGNYVESISIEELSTWHLPRIRALAEAGVDFLAIETIPALKEAEAVLETLKHFPNLKVFVNFSCKDGFHTCHGERLTDCIRLVNQSYQVTASGMNCSHPQFISSLLTSLQVDDITKPIIVKPNSGEDWTQGIGWVGRDKEEYLLSENVDEWIKLGARWIGGCCRVFPADIAHLRRTLENNKAISLDGPVV</sequence>
<evidence type="ECO:0000256" key="3">
    <source>
        <dbReference type="ARBA" id="ARBA00022723"/>
    </source>
</evidence>
<feature type="binding site" evidence="7">
    <location>
        <position position="290"/>
    </location>
    <ligand>
        <name>Zn(2+)</name>
        <dbReference type="ChEBI" id="CHEBI:29105"/>
    </ligand>
</feature>
<dbReference type="GO" id="GO:0032259">
    <property type="term" value="P:methylation"/>
    <property type="evidence" value="ECO:0007669"/>
    <property type="project" value="UniProtKB-KW"/>
</dbReference>
<dbReference type="GO" id="GO:0008898">
    <property type="term" value="F:S-adenosylmethionine-homocysteine S-methyltransferase activity"/>
    <property type="evidence" value="ECO:0007669"/>
    <property type="project" value="TreeGrafter"/>
</dbReference>
<dbReference type="SUPFAM" id="SSF82282">
    <property type="entry name" value="Homocysteine S-methyltransferase"/>
    <property type="match status" value="1"/>
</dbReference>
<dbReference type="PANTHER" id="PTHR46015">
    <property type="entry name" value="ZGC:172121"/>
    <property type="match status" value="1"/>
</dbReference>
<protein>
    <recommendedName>
        <fullName evidence="8">Hcy-binding domain-containing protein</fullName>
    </recommendedName>
</protein>
<evidence type="ECO:0000256" key="5">
    <source>
        <dbReference type="ARBA" id="ARBA00034478"/>
    </source>
</evidence>
<dbReference type="InterPro" id="IPR036589">
    <property type="entry name" value="HCY_dom_sf"/>
</dbReference>
<evidence type="ECO:0000256" key="7">
    <source>
        <dbReference type="PROSITE-ProRule" id="PRU00333"/>
    </source>
</evidence>
<dbReference type="GO" id="GO:0009086">
    <property type="term" value="P:methionine biosynthetic process"/>
    <property type="evidence" value="ECO:0007669"/>
    <property type="project" value="InterPro"/>
</dbReference>
<dbReference type="NCBIfam" id="NF007020">
    <property type="entry name" value="PRK09485.1"/>
    <property type="match status" value="1"/>
</dbReference>
<dbReference type="GO" id="GO:0008270">
    <property type="term" value="F:zinc ion binding"/>
    <property type="evidence" value="ECO:0007669"/>
    <property type="project" value="InterPro"/>
</dbReference>
<dbReference type="InterPro" id="IPR051486">
    <property type="entry name" value="Hcy_S-methyltransferase"/>
</dbReference>
<dbReference type="GO" id="GO:0033528">
    <property type="term" value="P:S-methylmethionine cycle"/>
    <property type="evidence" value="ECO:0007669"/>
    <property type="project" value="TreeGrafter"/>
</dbReference>
<dbReference type="InterPro" id="IPR003726">
    <property type="entry name" value="HCY_dom"/>
</dbReference>
<evidence type="ECO:0000256" key="1">
    <source>
        <dbReference type="ARBA" id="ARBA00022603"/>
    </source>
</evidence>
<keyword evidence="2 7" id="KW-0808">Transferase</keyword>
<evidence type="ECO:0000256" key="6">
    <source>
        <dbReference type="PIRSR" id="PIRSR037505-2"/>
    </source>
</evidence>